<dbReference type="RefSeq" id="WP_130022777.1">
    <property type="nucleotide sequence ID" value="NZ_SEWF01000031.1"/>
</dbReference>
<feature type="coiled-coil region" evidence="1">
    <location>
        <begin position="30"/>
        <end position="57"/>
    </location>
</feature>
<sequence>MQALDCLNQVADFHKTFQHPILESPQIPSRQRCNLRVSLIAEELKELEEAIEEKDIVGVADALADIQYVLAGAVLEFGLGEKFRALFDEVQRSNMSKACTSVAEAEETMKHYAEKGTESYYKEIEGKFLVYRKGDDKTLKNINYSPADLQRILGIPAD</sequence>
<protein>
    <recommendedName>
        <fullName evidence="4">Phosphoribosyl-ATP pyrophosphohydrolase</fullName>
    </recommendedName>
</protein>
<dbReference type="Proteomes" id="UP000293162">
    <property type="component" value="Unassembled WGS sequence"/>
</dbReference>
<dbReference type="AlphaFoldDB" id="A0A4Q5LX16"/>
<dbReference type="CDD" id="cd11530">
    <property type="entry name" value="NTP-PPase_DR2231_like"/>
    <property type="match status" value="1"/>
</dbReference>
<evidence type="ECO:0008006" key="4">
    <source>
        <dbReference type="Google" id="ProtNLM"/>
    </source>
</evidence>
<dbReference type="Pfam" id="PF01503">
    <property type="entry name" value="PRA-PH"/>
    <property type="match status" value="1"/>
</dbReference>
<dbReference type="InterPro" id="IPR033653">
    <property type="entry name" value="NTP-PPase_DR2231-like"/>
</dbReference>
<keyword evidence="1" id="KW-0175">Coiled coil</keyword>
<evidence type="ECO:0000313" key="2">
    <source>
        <dbReference type="EMBL" id="RYU94087.1"/>
    </source>
</evidence>
<keyword evidence="3" id="KW-1185">Reference proteome</keyword>
<dbReference type="OrthoDB" id="9795188at2"/>
<reference evidence="2 3" key="1">
    <citation type="submission" date="2019-02" db="EMBL/GenBank/DDBJ databases">
        <title>Bacterial novel species Emticicia sp. 17J42-9 isolated from soil.</title>
        <authorList>
            <person name="Jung H.-Y."/>
        </authorList>
    </citation>
    <scope>NUCLEOTIDE SEQUENCE [LARGE SCALE GENOMIC DNA]</scope>
    <source>
        <strain evidence="2 3">17J42-9</strain>
    </source>
</reference>
<proteinExistence type="predicted"/>
<dbReference type="EMBL" id="SEWF01000031">
    <property type="protein sequence ID" value="RYU94087.1"/>
    <property type="molecule type" value="Genomic_DNA"/>
</dbReference>
<dbReference type="InterPro" id="IPR023292">
    <property type="entry name" value="NTP_PyroPHydrolase-like_dom_sf"/>
</dbReference>
<accession>A0A4Q5LX16</accession>
<organism evidence="2 3">
    <name type="scientific">Emticicia agri</name>
    <dbReference type="NCBI Taxonomy" id="2492393"/>
    <lineage>
        <taxon>Bacteria</taxon>
        <taxon>Pseudomonadati</taxon>
        <taxon>Bacteroidota</taxon>
        <taxon>Cytophagia</taxon>
        <taxon>Cytophagales</taxon>
        <taxon>Leadbetterellaceae</taxon>
        <taxon>Emticicia</taxon>
    </lineage>
</organism>
<evidence type="ECO:0000256" key="1">
    <source>
        <dbReference type="SAM" id="Coils"/>
    </source>
</evidence>
<dbReference type="Gene3D" id="1.10.3420.10">
    <property type="entry name" value="putative ntp pyrophosphohydrolase like domain"/>
    <property type="match status" value="1"/>
</dbReference>
<comment type="caution">
    <text evidence="2">The sequence shown here is derived from an EMBL/GenBank/DDBJ whole genome shotgun (WGS) entry which is preliminary data.</text>
</comment>
<name>A0A4Q5LX16_9BACT</name>
<evidence type="ECO:0000313" key="3">
    <source>
        <dbReference type="Proteomes" id="UP000293162"/>
    </source>
</evidence>
<dbReference type="InterPro" id="IPR021130">
    <property type="entry name" value="PRib-ATP_PPHydrolase-like"/>
</dbReference>
<gene>
    <name evidence="2" type="ORF">EWM59_18680</name>
</gene>